<sequence>MDPTNEFYHIPEEGIQRYVAALSNQTNEFVISHYADRYTPCANGNLCLDSKFLKLILDEVRGEEEFIIDATRCNYKETYRFEDIIEFLHKNSRLRKLLALLGE</sequence>
<dbReference type="Proteomes" id="UP000198697">
    <property type="component" value="Unassembled WGS sequence"/>
</dbReference>
<dbReference type="EMBL" id="FOHS01000005">
    <property type="protein sequence ID" value="SET99197.1"/>
    <property type="molecule type" value="Genomic_DNA"/>
</dbReference>
<reference evidence="2" key="1">
    <citation type="submission" date="2016-10" db="EMBL/GenBank/DDBJ databases">
        <authorList>
            <person name="Varghese N."/>
            <person name="Submissions S."/>
        </authorList>
    </citation>
    <scope>NUCLEOTIDE SEQUENCE [LARGE SCALE GENOMIC DNA]</scope>
    <source>
        <strain evidence="2">DSM 15310</strain>
    </source>
</reference>
<dbReference type="RefSeq" id="WP_092773843.1">
    <property type="nucleotide sequence ID" value="NZ_FOHS01000005.1"/>
</dbReference>
<dbReference type="AlphaFoldDB" id="A0A1I0IQ28"/>
<organism evidence="1 2">
    <name type="scientific">Hymenobacter actinosclerus</name>
    <dbReference type="NCBI Taxonomy" id="82805"/>
    <lineage>
        <taxon>Bacteria</taxon>
        <taxon>Pseudomonadati</taxon>
        <taxon>Bacteroidota</taxon>
        <taxon>Cytophagia</taxon>
        <taxon>Cytophagales</taxon>
        <taxon>Hymenobacteraceae</taxon>
        <taxon>Hymenobacter</taxon>
    </lineage>
</organism>
<evidence type="ECO:0000313" key="1">
    <source>
        <dbReference type="EMBL" id="SET99197.1"/>
    </source>
</evidence>
<accession>A0A1I0IQ28</accession>
<keyword evidence="2" id="KW-1185">Reference proteome</keyword>
<gene>
    <name evidence="1" type="ORF">SAMN04487998_3438</name>
</gene>
<protein>
    <submittedName>
        <fullName evidence="1">Uncharacterized protein</fullName>
    </submittedName>
</protein>
<evidence type="ECO:0000313" key="2">
    <source>
        <dbReference type="Proteomes" id="UP000198697"/>
    </source>
</evidence>
<dbReference type="STRING" id="82805.SAMN04487998_3438"/>
<name>A0A1I0IQ28_9BACT</name>
<proteinExistence type="predicted"/>